<gene>
    <name evidence="2" type="ORF">EVJ58_g8473</name>
</gene>
<evidence type="ECO:0008006" key="4">
    <source>
        <dbReference type="Google" id="ProtNLM"/>
    </source>
</evidence>
<dbReference type="AlphaFoldDB" id="A0A4Y9XZ54"/>
<organism evidence="2 3">
    <name type="scientific">Rhodofomes roseus</name>
    <dbReference type="NCBI Taxonomy" id="34475"/>
    <lineage>
        <taxon>Eukaryota</taxon>
        <taxon>Fungi</taxon>
        <taxon>Dikarya</taxon>
        <taxon>Basidiomycota</taxon>
        <taxon>Agaricomycotina</taxon>
        <taxon>Agaricomycetes</taxon>
        <taxon>Polyporales</taxon>
        <taxon>Rhodofomes</taxon>
    </lineage>
</organism>
<evidence type="ECO:0000256" key="1">
    <source>
        <dbReference type="SAM" id="MobiDB-lite"/>
    </source>
</evidence>
<dbReference type="SUPFAM" id="SSF56112">
    <property type="entry name" value="Protein kinase-like (PK-like)"/>
    <property type="match status" value="1"/>
</dbReference>
<name>A0A4Y9XZ54_9APHY</name>
<dbReference type="Proteomes" id="UP000298390">
    <property type="component" value="Unassembled WGS sequence"/>
</dbReference>
<feature type="region of interest" description="Disordered" evidence="1">
    <location>
        <begin position="217"/>
        <end position="247"/>
    </location>
</feature>
<proteinExistence type="predicted"/>
<comment type="caution">
    <text evidence="2">The sequence shown here is derived from an EMBL/GenBank/DDBJ whole genome shotgun (WGS) entry which is preliminary data.</text>
</comment>
<feature type="compositionally biased region" description="Acidic residues" evidence="1">
    <location>
        <begin position="226"/>
        <end position="237"/>
    </location>
</feature>
<protein>
    <recommendedName>
        <fullName evidence="4">Protein kinase domain-containing protein</fullName>
    </recommendedName>
</protein>
<dbReference type="InterPro" id="IPR011009">
    <property type="entry name" value="Kinase-like_dom_sf"/>
</dbReference>
<evidence type="ECO:0000313" key="3">
    <source>
        <dbReference type="Proteomes" id="UP000298390"/>
    </source>
</evidence>
<sequence length="379" mass="42581">MIGVSESRVLQYVQVGATTIARRSTTASVSHSPLLTPALLPGSMQTAPSYAKLVPETDRSLCMFSTLTLRGTRLPGPITLARRESFPARQYDLDKEQYANRPDWLAVEPPQNSGHLSLELGERIGGGRSAVVYSVKAIPDASRIDESCDLDLCVKVARPNRCRSLAREAWILEQLPEGVTQGVITPRCYGFFAVDLSPRQLPFPLWSGDHYFMDASPGHWEKDDPTQDDPLYDDDRPDEVRCPGSPPGARELSPWVNWRPDPDAPLLSVLLMARGGRTFSMAEDDWDRSNHKDIEDILDDLSTMYMLHVDLRPSNVIRAPSDTQECSMHKYVHKWNVIDLASSTVDGPNDNDDAKLALICKLQQSKWRNRYWYAMGRRA</sequence>
<dbReference type="EMBL" id="SEKV01000628">
    <property type="protein sequence ID" value="TFY55082.1"/>
    <property type="molecule type" value="Genomic_DNA"/>
</dbReference>
<evidence type="ECO:0000313" key="2">
    <source>
        <dbReference type="EMBL" id="TFY55082.1"/>
    </source>
</evidence>
<accession>A0A4Y9XZ54</accession>
<reference evidence="2 3" key="1">
    <citation type="submission" date="2019-01" db="EMBL/GenBank/DDBJ databases">
        <title>Genome sequencing of the rare red list fungi Fomitopsis rosea.</title>
        <authorList>
            <person name="Buettner E."/>
            <person name="Kellner H."/>
        </authorList>
    </citation>
    <scope>NUCLEOTIDE SEQUENCE [LARGE SCALE GENOMIC DNA]</scope>
    <source>
        <strain evidence="2 3">DSM 105464</strain>
    </source>
</reference>